<dbReference type="EMBL" id="JACHIW010000002">
    <property type="protein sequence ID" value="MBB5158194.1"/>
    <property type="molecule type" value="Genomic_DNA"/>
</dbReference>
<gene>
    <name evidence="1" type="ORF">BJ970_005793</name>
</gene>
<organism evidence="1 2">
    <name type="scientific">Saccharopolyspora phatthalungensis</name>
    <dbReference type="NCBI Taxonomy" id="664693"/>
    <lineage>
        <taxon>Bacteria</taxon>
        <taxon>Bacillati</taxon>
        <taxon>Actinomycetota</taxon>
        <taxon>Actinomycetes</taxon>
        <taxon>Pseudonocardiales</taxon>
        <taxon>Pseudonocardiaceae</taxon>
        <taxon>Saccharopolyspora</taxon>
    </lineage>
</organism>
<dbReference type="Proteomes" id="UP000584374">
    <property type="component" value="Unassembled WGS sequence"/>
</dbReference>
<name>A0A840QBS0_9PSEU</name>
<keyword evidence="1" id="KW-0808">Transferase</keyword>
<evidence type="ECO:0000313" key="1">
    <source>
        <dbReference type="EMBL" id="MBB5158194.1"/>
    </source>
</evidence>
<proteinExistence type="predicted"/>
<accession>A0A840QBS0</accession>
<reference evidence="1 2" key="1">
    <citation type="submission" date="2020-08" db="EMBL/GenBank/DDBJ databases">
        <title>Sequencing the genomes of 1000 actinobacteria strains.</title>
        <authorList>
            <person name="Klenk H.-P."/>
        </authorList>
    </citation>
    <scope>NUCLEOTIDE SEQUENCE [LARGE SCALE GENOMIC DNA]</scope>
    <source>
        <strain evidence="1 2">DSM 45584</strain>
    </source>
</reference>
<evidence type="ECO:0000313" key="2">
    <source>
        <dbReference type="Proteomes" id="UP000584374"/>
    </source>
</evidence>
<comment type="caution">
    <text evidence="1">The sequence shown here is derived from an EMBL/GenBank/DDBJ whole genome shotgun (WGS) entry which is preliminary data.</text>
</comment>
<keyword evidence="2" id="KW-1185">Reference proteome</keyword>
<protein>
    <submittedName>
        <fullName evidence="1">Carbonic anhydrase/acetyltransferase-like protein (Isoleucine patch superfamily)</fullName>
    </submittedName>
</protein>
<dbReference type="AlphaFoldDB" id="A0A840QBS0"/>
<sequence>MNSGPSCTLAIDGITPQIDADAFVAPGAALIGRVRLAARASVWYKAQDSRSYGQVQSRSL</sequence>
<dbReference type="RefSeq" id="WP_221468578.1">
    <property type="nucleotide sequence ID" value="NZ_JACHIW010000002.1"/>
</dbReference>
<dbReference type="GO" id="GO:0016740">
    <property type="term" value="F:transferase activity"/>
    <property type="evidence" value="ECO:0007669"/>
    <property type="project" value="UniProtKB-KW"/>
</dbReference>